<comment type="caution">
    <text evidence="2">The sequence shown here is derived from an EMBL/GenBank/DDBJ whole genome shotgun (WGS) entry which is preliminary data.</text>
</comment>
<dbReference type="EMBL" id="CAJHUC010003014">
    <property type="protein sequence ID" value="CAD7705090.1"/>
    <property type="molecule type" value="Genomic_DNA"/>
</dbReference>
<accession>A0A8S1JG52</accession>
<evidence type="ECO:0000256" key="1">
    <source>
        <dbReference type="SAM" id="MobiDB-lite"/>
    </source>
</evidence>
<feature type="compositionally biased region" description="Polar residues" evidence="1">
    <location>
        <begin position="352"/>
        <end position="362"/>
    </location>
</feature>
<organism evidence="2 3">
    <name type="scientific">Ostreobium quekettii</name>
    <dbReference type="NCBI Taxonomy" id="121088"/>
    <lineage>
        <taxon>Eukaryota</taxon>
        <taxon>Viridiplantae</taxon>
        <taxon>Chlorophyta</taxon>
        <taxon>core chlorophytes</taxon>
        <taxon>Ulvophyceae</taxon>
        <taxon>TCBD clade</taxon>
        <taxon>Bryopsidales</taxon>
        <taxon>Ostreobineae</taxon>
        <taxon>Ostreobiaceae</taxon>
        <taxon>Ostreobium</taxon>
    </lineage>
</organism>
<dbReference type="AlphaFoldDB" id="A0A8S1JG52"/>
<dbReference type="Proteomes" id="UP000708148">
    <property type="component" value="Unassembled WGS sequence"/>
</dbReference>
<evidence type="ECO:0000313" key="3">
    <source>
        <dbReference type="Proteomes" id="UP000708148"/>
    </source>
</evidence>
<feature type="region of interest" description="Disordered" evidence="1">
    <location>
        <begin position="333"/>
        <end position="362"/>
    </location>
</feature>
<name>A0A8S1JG52_9CHLO</name>
<feature type="region of interest" description="Disordered" evidence="1">
    <location>
        <begin position="47"/>
        <end position="73"/>
    </location>
</feature>
<keyword evidence="3" id="KW-1185">Reference proteome</keyword>
<sequence>MLIVVITCSRCLGGKPLADAPSTHSAPAGTSNFPGSSKLPCWWSAEQAMKQQPGRDRKRQRQSTSDSKPAHEALDGFEAISTALQQYNPLLRSAPCSAPSSNQDDQTAWRFSRMAPGPFPFVPNPGEGTSSGPACVLGSSLCSAYGSMQNSSANVNESFVGSNVLNGSNNSSHSSQGGGSDGGKASGHNGQSAWNHMDPSRWTTAMQGAPDLSQSLLVTSWMPSTAASPTGPFLMHGHQQWGSNPMGAMKGAADSTGCDGSGRQRPGESCALANNDCSFPPVASMASSGMTPESIGMLLSQLGANPYVQNQMQQNCLAQLLLMQSQNMQMGMRPKAVGQPPAPGAAPLPDEGNSQLLNLLMQSGWSHSESMSGVRQSPQQMSQK</sequence>
<feature type="compositionally biased region" description="Low complexity" evidence="1">
    <location>
        <begin position="164"/>
        <end position="175"/>
    </location>
</feature>
<feature type="compositionally biased region" description="Gly residues" evidence="1">
    <location>
        <begin position="176"/>
        <end position="185"/>
    </location>
</feature>
<evidence type="ECO:0000313" key="2">
    <source>
        <dbReference type="EMBL" id="CAD7705090.1"/>
    </source>
</evidence>
<protein>
    <submittedName>
        <fullName evidence="2">Uncharacterized protein</fullName>
    </submittedName>
</protein>
<gene>
    <name evidence="2" type="ORF">OSTQU699_LOCUS10445</name>
</gene>
<proteinExistence type="predicted"/>
<feature type="region of interest" description="Disordered" evidence="1">
    <location>
        <begin position="164"/>
        <end position="206"/>
    </location>
</feature>
<reference evidence="2" key="1">
    <citation type="submission" date="2020-12" db="EMBL/GenBank/DDBJ databases">
        <authorList>
            <person name="Iha C."/>
        </authorList>
    </citation>
    <scope>NUCLEOTIDE SEQUENCE</scope>
</reference>